<evidence type="ECO:0000256" key="3">
    <source>
        <dbReference type="ARBA" id="ARBA00022525"/>
    </source>
</evidence>
<evidence type="ECO:0000256" key="6">
    <source>
        <dbReference type="ARBA" id="ARBA00023157"/>
    </source>
</evidence>
<keyword evidence="7" id="KW-0812">Transmembrane</keyword>
<sequence>KLISPSPSLWIRKGQGPTHTPFSLPLFFTSNIMNTINVWMILLVLAVATTAAESMSPSPSGGLISSNDTGMSLATCEGMDGHCFEVDADFMMDMDSPSQTRLLWQMGPGRQRYITYQALRANSIPCGWRGNSYYDCDAHKRVNPYRRGCTAATRCFRYTH</sequence>
<dbReference type="GO" id="GO:0005179">
    <property type="term" value="F:hormone activity"/>
    <property type="evidence" value="ECO:0007669"/>
    <property type="project" value="UniProtKB-KW"/>
</dbReference>
<dbReference type="GO" id="GO:0040008">
    <property type="term" value="P:regulation of growth"/>
    <property type="evidence" value="ECO:0007669"/>
    <property type="project" value="UniProtKB-ARBA"/>
</dbReference>
<keyword evidence="6" id="KW-1015">Disulfide bond</keyword>
<proteinExistence type="inferred from homology"/>
<dbReference type="AlphaFoldDB" id="A0AAV0PD12"/>
<evidence type="ECO:0000256" key="7">
    <source>
        <dbReference type="SAM" id="Phobius"/>
    </source>
</evidence>
<comment type="similarity">
    <text evidence="2">Belongs to the plant rapid alkalinization factor (RALF) family.</text>
</comment>
<keyword evidence="3" id="KW-0964">Secreted</keyword>
<dbReference type="PANTHER" id="PTHR33136">
    <property type="entry name" value="RAPID ALKALINIZATION FACTOR-LIKE"/>
    <property type="match status" value="1"/>
</dbReference>
<evidence type="ECO:0000256" key="2">
    <source>
        <dbReference type="ARBA" id="ARBA00009178"/>
    </source>
</evidence>
<keyword evidence="7" id="KW-1133">Transmembrane helix</keyword>
<comment type="caution">
    <text evidence="8">The sequence shown here is derived from an EMBL/GenBank/DDBJ whole genome shotgun (WGS) entry which is preliminary data.</text>
</comment>
<dbReference type="EMBL" id="CAMGYJ010000008">
    <property type="protein sequence ID" value="CAI0468721.1"/>
    <property type="molecule type" value="Genomic_DNA"/>
</dbReference>
<reference evidence="8" key="1">
    <citation type="submission" date="2022-08" db="EMBL/GenBank/DDBJ databases">
        <authorList>
            <person name="Gutierrez-Valencia J."/>
        </authorList>
    </citation>
    <scope>NUCLEOTIDE SEQUENCE</scope>
</reference>
<keyword evidence="9" id="KW-1185">Reference proteome</keyword>
<evidence type="ECO:0000313" key="9">
    <source>
        <dbReference type="Proteomes" id="UP001154282"/>
    </source>
</evidence>
<dbReference type="InterPro" id="IPR008801">
    <property type="entry name" value="RALF"/>
</dbReference>
<name>A0AAV0PD12_9ROSI</name>
<keyword evidence="4" id="KW-0372">Hormone</keyword>
<protein>
    <submittedName>
        <fullName evidence="8">Uncharacterized protein</fullName>
    </submittedName>
</protein>
<dbReference type="PANTHER" id="PTHR33136:SF89">
    <property type="entry name" value="PROTEIN RALF-LIKE 19"/>
    <property type="match status" value="1"/>
</dbReference>
<dbReference type="GO" id="GO:0019722">
    <property type="term" value="P:calcium-mediated signaling"/>
    <property type="evidence" value="ECO:0007669"/>
    <property type="project" value="TreeGrafter"/>
</dbReference>
<keyword evidence="7" id="KW-0472">Membrane</keyword>
<evidence type="ECO:0000313" key="8">
    <source>
        <dbReference type="EMBL" id="CAI0468721.1"/>
    </source>
</evidence>
<evidence type="ECO:0000256" key="1">
    <source>
        <dbReference type="ARBA" id="ARBA00004613"/>
    </source>
</evidence>
<organism evidence="8 9">
    <name type="scientific">Linum tenue</name>
    <dbReference type="NCBI Taxonomy" id="586396"/>
    <lineage>
        <taxon>Eukaryota</taxon>
        <taxon>Viridiplantae</taxon>
        <taxon>Streptophyta</taxon>
        <taxon>Embryophyta</taxon>
        <taxon>Tracheophyta</taxon>
        <taxon>Spermatophyta</taxon>
        <taxon>Magnoliopsida</taxon>
        <taxon>eudicotyledons</taxon>
        <taxon>Gunneridae</taxon>
        <taxon>Pentapetalae</taxon>
        <taxon>rosids</taxon>
        <taxon>fabids</taxon>
        <taxon>Malpighiales</taxon>
        <taxon>Linaceae</taxon>
        <taxon>Linum</taxon>
    </lineage>
</organism>
<dbReference type="GO" id="GO:0005576">
    <property type="term" value="C:extracellular region"/>
    <property type="evidence" value="ECO:0007669"/>
    <property type="project" value="UniProtKB-SubCell"/>
</dbReference>
<comment type="subcellular location">
    <subcellularLocation>
        <location evidence="1">Secreted</location>
    </subcellularLocation>
</comment>
<gene>
    <name evidence="8" type="ORF">LITE_LOCUS37915</name>
</gene>
<keyword evidence="5" id="KW-0732">Signal</keyword>
<feature type="non-terminal residue" evidence="8">
    <location>
        <position position="1"/>
    </location>
</feature>
<evidence type="ECO:0000256" key="4">
    <source>
        <dbReference type="ARBA" id="ARBA00022702"/>
    </source>
</evidence>
<dbReference type="Pfam" id="PF05498">
    <property type="entry name" value="RALF"/>
    <property type="match status" value="1"/>
</dbReference>
<accession>A0AAV0PD12</accession>
<dbReference type="GO" id="GO:0009506">
    <property type="term" value="C:plasmodesma"/>
    <property type="evidence" value="ECO:0007669"/>
    <property type="project" value="TreeGrafter"/>
</dbReference>
<feature type="transmembrane region" description="Helical" evidence="7">
    <location>
        <begin position="32"/>
        <end position="52"/>
    </location>
</feature>
<dbReference type="Proteomes" id="UP001154282">
    <property type="component" value="Unassembled WGS sequence"/>
</dbReference>
<evidence type="ECO:0000256" key="5">
    <source>
        <dbReference type="ARBA" id="ARBA00022729"/>
    </source>
</evidence>